<keyword evidence="3" id="KW-1185">Reference proteome</keyword>
<gene>
    <name evidence="2" type="ORF">TEA_004693</name>
</gene>
<comment type="caution">
    <text evidence="2">The sequence shown here is derived from an EMBL/GenBank/DDBJ whole genome shotgun (WGS) entry which is preliminary data.</text>
</comment>
<evidence type="ECO:0000313" key="2">
    <source>
        <dbReference type="EMBL" id="THG00801.1"/>
    </source>
</evidence>
<evidence type="ECO:0000313" key="3">
    <source>
        <dbReference type="Proteomes" id="UP000306102"/>
    </source>
</evidence>
<proteinExistence type="predicted"/>
<sequence length="128" mass="13407">MGTVIGSPSGIGSRIRYGPGKFSSWGQGVCSPAPPRPVAIPLSLPTGSAPPLPLQEAQASQVVESTSEEEEPKREEVFAVVMVSALSDTGQSKTAFITFKDPKALEIALLLSAFHPDIDPCLSGLNFL</sequence>
<accession>A0A4S4DDR7</accession>
<name>A0A4S4DDR7_CAMSN</name>
<dbReference type="EMBL" id="SDRB02011590">
    <property type="protein sequence ID" value="THG00801.1"/>
    <property type="molecule type" value="Genomic_DNA"/>
</dbReference>
<evidence type="ECO:0000256" key="1">
    <source>
        <dbReference type="SAM" id="MobiDB-lite"/>
    </source>
</evidence>
<evidence type="ECO:0008006" key="4">
    <source>
        <dbReference type="Google" id="ProtNLM"/>
    </source>
</evidence>
<dbReference type="AlphaFoldDB" id="A0A4S4DDR7"/>
<feature type="region of interest" description="Disordered" evidence="1">
    <location>
        <begin position="44"/>
        <end position="74"/>
    </location>
</feature>
<organism evidence="2 3">
    <name type="scientific">Camellia sinensis var. sinensis</name>
    <name type="common">China tea</name>
    <dbReference type="NCBI Taxonomy" id="542762"/>
    <lineage>
        <taxon>Eukaryota</taxon>
        <taxon>Viridiplantae</taxon>
        <taxon>Streptophyta</taxon>
        <taxon>Embryophyta</taxon>
        <taxon>Tracheophyta</taxon>
        <taxon>Spermatophyta</taxon>
        <taxon>Magnoliopsida</taxon>
        <taxon>eudicotyledons</taxon>
        <taxon>Gunneridae</taxon>
        <taxon>Pentapetalae</taxon>
        <taxon>asterids</taxon>
        <taxon>Ericales</taxon>
        <taxon>Theaceae</taxon>
        <taxon>Camellia</taxon>
    </lineage>
</organism>
<dbReference type="Proteomes" id="UP000306102">
    <property type="component" value="Unassembled WGS sequence"/>
</dbReference>
<protein>
    <recommendedName>
        <fullName evidence="4">RRM domain-containing protein</fullName>
    </recommendedName>
</protein>
<reference evidence="2 3" key="1">
    <citation type="journal article" date="2018" name="Proc. Natl. Acad. Sci. U.S.A.">
        <title>Draft genome sequence of Camellia sinensis var. sinensis provides insights into the evolution of the tea genome and tea quality.</title>
        <authorList>
            <person name="Wei C."/>
            <person name="Yang H."/>
            <person name="Wang S."/>
            <person name="Zhao J."/>
            <person name="Liu C."/>
            <person name="Gao L."/>
            <person name="Xia E."/>
            <person name="Lu Y."/>
            <person name="Tai Y."/>
            <person name="She G."/>
            <person name="Sun J."/>
            <person name="Cao H."/>
            <person name="Tong W."/>
            <person name="Gao Q."/>
            <person name="Li Y."/>
            <person name="Deng W."/>
            <person name="Jiang X."/>
            <person name="Wang W."/>
            <person name="Chen Q."/>
            <person name="Zhang S."/>
            <person name="Li H."/>
            <person name="Wu J."/>
            <person name="Wang P."/>
            <person name="Li P."/>
            <person name="Shi C."/>
            <person name="Zheng F."/>
            <person name="Jian J."/>
            <person name="Huang B."/>
            <person name="Shan D."/>
            <person name="Shi M."/>
            <person name="Fang C."/>
            <person name="Yue Y."/>
            <person name="Li F."/>
            <person name="Li D."/>
            <person name="Wei S."/>
            <person name="Han B."/>
            <person name="Jiang C."/>
            <person name="Yin Y."/>
            <person name="Xia T."/>
            <person name="Zhang Z."/>
            <person name="Bennetzen J.L."/>
            <person name="Zhao S."/>
            <person name="Wan X."/>
        </authorList>
    </citation>
    <scope>NUCLEOTIDE SEQUENCE [LARGE SCALE GENOMIC DNA]</scope>
    <source>
        <strain evidence="3">cv. Shuchazao</strain>
        <tissue evidence="2">Leaf</tissue>
    </source>
</reference>